<dbReference type="RefSeq" id="WP_166535462.1">
    <property type="nucleotide sequence ID" value="NZ_JAABLM010000001.1"/>
</dbReference>
<dbReference type="Pfam" id="PF00072">
    <property type="entry name" value="Response_reg"/>
    <property type="match status" value="1"/>
</dbReference>
<evidence type="ECO:0000256" key="8">
    <source>
        <dbReference type="ARBA" id="ARBA00022840"/>
    </source>
</evidence>
<keyword evidence="4" id="KW-1003">Cell membrane</keyword>
<evidence type="ECO:0000256" key="9">
    <source>
        <dbReference type="ARBA" id="ARBA00022989"/>
    </source>
</evidence>
<dbReference type="CDD" id="cd00082">
    <property type="entry name" value="HisKA"/>
    <property type="match status" value="1"/>
</dbReference>
<dbReference type="InterPro" id="IPR036890">
    <property type="entry name" value="HATPase_C_sf"/>
</dbReference>
<dbReference type="Gene3D" id="1.10.287.130">
    <property type="match status" value="1"/>
</dbReference>
<feature type="modified residue" description="4-aspartylphosphate" evidence="12">
    <location>
        <position position="608"/>
    </location>
</feature>
<keyword evidence="9 13" id="KW-1133">Transmembrane helix</keyword>
<evidence type="ECO:0000256" key="6">
    <source>
        <dbReference type="ARBA" id="ARBA00022692"/>
    </source>
</evidence>
<evidence type="ECO:0000256" key="2">
    <source>
        <dbReference type="ARBA" id="ARBA00004651"/>
    </source>
</evidence>
<dbReference type="InterPro" id="IPR011006">
    <property type="entry name" value="CheY-like_superfamily"/>
</dbReference>
<dbReference type="InterPro" id="IPR001789">
    <property type="entry name" value="Sig_transdc_resp-reg_receiver"/>
</dbReference>
<evidence type="ECO:0000256" key="7">
    <source>
        <dbReference type="ARBA" id="ARBA00022741"/>
    </source>
</evidence>
<dbReference type="EMBL" id="JAABLM010000001">
    <property type="protein sequence ID" value="NBL63623.1"/>
    <property type="molecule type" value="Genomic_DNA"/>
</dbReference>
<evidence type="ECO:0000256" key="3">
    <source>
        <dbReference type="ARBA" id="ARBA00012438"/>
    </source>
</evidence>
<dbReference type="SMART" id="SM00448">
    <property type="entry name" value="REC"/>
    <property type="match status" value="1"/>
</dbReference>
<evidence type="ECO:0000259" key="14">
    <source>
        <dbReference type="PROSITE" id="PS50109"/>
    </source>
</evidence>
<keyword evidence="6 13" id="KW-0812">Transmembrane</keyword>
<protein>
    <recommendedName>
        <fullName evidence="3">histidine kinase</fullName>
        <ecNumber evidence="3">2.7.13.3</ecNumber>
    </recommendedName>
</protein>
<dbReference type="EC" id="2.7.13.3" evidence="3"/>
<evidence type="ECO:0000256" key="10">
    <source>
        <dbReference type="ARBA" id="ARBA00023012"/>
    </source>
</evidence>
<dbReference type="InterPro" id="IPR036641">
    <property type="entry name" value="HPT_dom_sf"/>
</dbReference>
<evidence type="ECO:0000259" key="15">
    <source>
        <dbReference type="PROSITE" id="PS50110"/>
    </source>
</evidence>
<dbReference type="SUPFAM" id="SSF55874">
    <property type="entry name" value="ATPase domain of HSP90 chaperone/DNA topoisomerase II/histidine kinase"/>
    <property type="match status" value="1"/>
</dbReference>
<feature type="transmembrane region" description="Helical" evidence="13">
    <location>
        <begin position="267"/>
        <end position="286"/>
    </location>
</feature>
<evidence type="ECO:0000256" key="13">
    <source>
        <dbReference type="SAM" id="Phobius"/>
    </source>
</evidence>
<dbReference type="Gene3D" id="3.40.50.2300">
    <property type="match status" value="1"/>
</dbReference>
<comment type="subcellular location">
    <subcellularLocation>
        <location evidence="2">Cell membrane</location>
        <topology evidence="2">Multi-pass membrane protein</topology>
    </subcellularLocation>
</comment>
<keyword evidence="10" id="KW-0902">Two-component regulatory system</keyword>
<gene>
    <name evidence="16" type="ORF">GV828_00225</name>
</gene>
<dbReference type="PANTHER" id="PTHR45339:SF1">
    <property type="entry name" value="HYBRID SIGNAL TRANSDUCTION HISTIDINE KINASE J"/>
    <property type="match status" value="1"/>
</dbReference>
<dbReference type="Gene3D" id="3.30.565.10">
    <property type="entry name" value="Histidine kinase-like ATPase, C-terminal domain"/>
    <property type="match status" value="1"/>
</dbReference>
<dbReference type="InterPro" id="IPR004358">
    <property type="entry name" value="Sig_transdc_His_kin-like_C"/>
</dbReference>
<dbReference type="SMART" id="SM00388">
    <property type="entry name" value="HisKA"/>
    <property type="match status" value="1"/>
</dbReference>
<evidence type="ECO:0000313" key="17">
    <source>
        <dbReference type="Proteomes" id="UP000798602"/>
    </source>
</evidence>
<dbReference type="Proteomes" id="UP000798602">
    <property type="component" value="Unassembled WGS sequence"/>
</dbReference>
<name>A0ABW9Z456_9FLAO</name>
<sequence>MRHKSRALKGKVILGYLLLFILAVFSIWFVYTEILKIAKPDTTATTGNQKIIKISNAIANLYASESAGRNSILTGSTKDHAVYLKMVDSVSGEIEAIKTEMDAEQLGKLDTIQMLLQRKKRSLTEVIRFRKEYEKEAPFERASRRIYATKDSMVAQIKPVKISDSRQFQGFLRDVLTQKQIDSLSKLPLSNDSLTIAFVNQITKVVVRENKLRNQLFKKEQKVLEENRVISDQLRVVLSQLEKQILDKSYSKIVESQKTIDNTMKTIAWVGAISLFLLILFAWIIIRDVSINQRYRDQLEVLNAEKEDLLRSKTMLLATVTHDIQTPLGSVVGFTDLLKKTEINPKQLQYLENIKHSSNYIIRLVNDLVDFSKLENNRISIDKVSFNFKELILSTCKPLEPNAENKGIELNWDIDEKLDSLYISDPYRLKQIFTNLISNAIKFTQEGSVEVLARKESDKIIVSVIDTGIGIAKEKQKAVFKEFTQAHDGIEKKFGGTGLGLTIAKKMLRLLDGKISVDSQENQGSIFTVIIPAIASENPSEKIESQVTNQEYPFLVDKKILIVDDDAMQLSLMQEIFSKYSCQIITLIDAGKVINLLQYEKFDLILTDIQMPNLDGFELVKLIRLHKNKQVSEVPVIALSGKRNLTADDFLSKGFTAFHSKPLQLELLLQLMEKVFSGEKLITSEQFQTIKASAKMFDLKSLNQFTQNDEASLRLILNTFFESVAVNKTELMAAFQMSDLQRMSEIAHKMIPMLKQMEVYEISDLLEPIEDQSFPISKLNTKEYLQNIFKKLDELEIAIKKEYGNN</sequence>
<keyword evidence="5 12" id="KW-0597">Phosphoprotein</keyword>
<evidence type="ECO:0000313" key="16">
    <source>
        <dbReference type="EMBL" id="NBL63623.1"/>
    </source>
</evidence>
<proteinExistence type="predicted"/>
<dbReference type="InterPro" id="IPR003594">
    <property type="entry name" value="HATPase_dom"/>
</dbReference>
<dbReference type="InterPro" id="IPR005467">
    <property type="entry name" value="His_kinase_dom"/>
</dbReference>
<evidence type="ECO:0000256" key="12">
    <source>
        <dbReference type="PROSITE-ProRule" id="PRU00169"/>
    </source>
</evidence>
<evidence type="ECO:0000256" key="1">
    <source>
        <dbReference type="ARBA" id="ARBA00000085"/>
    </source>
</evidence>
<dbReference type="SUPFAM" id="SSF47384">
    <property type="entry name" value="Homodimeric domain of signal transducing histidine kinase"/>
    <property type="match status" value="1"/>
</dbReference>
<keyword evidence="7" id="KW-0547">Nucleotide-binding</keyword>
<keyword evidence="11 13" id="KW-0472">Membrane</keyword>
<dbReference type="PANTHER" id="PTHR45339">
    <property type="entry name" value="HYBRID SIGNAL TRANSDUCTION HISTIDINE KINASE J"/>
    <property type="match status" value="1"/>
</dbReference>
<comment type="catalytic activity">
    <reaction evidence="1">
        <text>ATP + protein L-histidine = ADP + protein N-phospho-L-histidine.</text>
        <dbReference type="EC" id="2.7.13.3"/>
    </reaction>
</comment>
<accession>A0ABW9Z456</accession>
<keyword evidence="17" id="KW-1185">Reference proteome</keyword>
<feature type="domain" description="Histidine kinase" evidence="14">
    <location>
        <begin position="319"/>
        <end position="535"/>
    </location>
</feature>
<dbReference type="Pfam" id="PF00512">
    <property type="entry name" value="HisKA"/>
    <property type="match status" value="1"/>
</dbReference>
<comment type="caution">
    <text evidence="16">The sequence shown here is derived from an EMBL/GenBank/DDBJ whole genome shotgun (WGS) entry which is preliminary data.</text>
</comment>
<evidence type="ECO:0000256" key="11">
    <source>
        <dbReference type="ARBA" id="ARBA00023136"/>
    </source>
</evidence>
<dbReference type="SMART" id="SM00387">
    <property type="entry name" value="HATPase_c"/>
    <property type="match status" value="1"/>
</dbReference>
<dbReference type="CDD" id="cd17546">
    <property type="entry name" value="REC_hyHK_CKI1_RcsC-like"/>
    <property type="match status" value="1"/>
</dbReference>
<dbReference type="SUPFAM" id="SSF52172">
    <property type="entry name" value="CheY-like"/>
    <property type="match status" value="1"/>
</dbReference>
<dbReference type="PROSITE" id="PS50110">
    <property type="entry name" value="RESPONSE_REGULATORY"/>
    <property type="match status" value="1"/>
</dbReference>
<dbReference type="Gene3D" id="1.20.120.160">
    <property type="entry name" value="HPT domain"/>
    <property type="match status" value="1"/>
</dbReference>
<dbReference type="CDD" id="cd16922">
    <property type="entry name" value="HATPase_EvgS-ArcB-TorS-like"/>
    <property type="match status" value="1"/>
</dbReference>
<dbReference type="PRINTS" id="PR00344">
    <property type="entry name" value="BCTRLSENSOR"/>
</dbReference>
<reference evidence="17" key="1">
    <citation type="submission" date="2020-01" db="EMBL/GenBank/DDBJ databases">
        <title>Sphingomonas sp. strain CSW-10.</title>
        <authorList>
            <person name="Chen W.-M."/>
        </authorList>
    </citation>
    <scope>NUCLEOTIDE SEQUENCE [LARGE SCALE GENOMIC DNA]</scope>
    <source>
        <strain evidence="17">NST-5</strain>
    </source>
</reference>
<evidence type="ECO:0000256" key="5">
    <source>
        <dbReference type="ARBA" id="ARBA00022553"/>
    </source>
</evidence>
<dbReference type="InterPro" id="IPR003661">
    <property type="entry name" value="HisK_dim/P_dom"/>
</dbReference>
<keyword evidence="8" id="KW-0067">ATP-binding</keyword>
<feature type="domain" description="Response regulatory" evidence="15">
    <location>
        <begin position="559"/>
        <end position="676"/>
    </location>
</feature>
<dbReference type="Pfam" id="PF02518">
    <property type="entry name" value="HATPase_c"/>
    <property type="match status" value="1"/>
</dbReference>
<feature type="transmembrane region" description="Helical" evidence="13">
    <location>
        <begin position="12"/>
        <end position="31"/>
    </location>
</feature>
<dbReference type="InterPro" id="IPR036097">
    <property type="entry name" value="HisK_dim/P_sf"/>
</dbReference>
<evidence type="ECO:0000256" key="4">
    <source>
        <dbReference type="ARBA" id="ARBA00022475"/>
    </source>
</evidence>
<dbReference type="PROSITE" id="PS50109">
    <property type="entry name" value="HIS_KIN"/>
    <property type="match status" value="1"/>
</dbReference>
<organism evidence="16 17">
    <name type="scientific">Flavobacterium ichthyis</name>
    <dbReference type="NCBI Taxonomy" id="2698827"/>
    <lineage>
        <taxon>Bacteria</taxon>
        <taxon>Pseudomonadati</taxon>
        <taxon>Bacteroidota</taxon>
        <taxon>Flavobacteriia</taxon>
        <taxon>Flavobacteriales</taxon>
        <taxon>Flavobacteriaceae</taxon>
        <taxon>Flavobacterium</taxon>
    </lineage>
</organism>
<dbReference type="SUPFAM" id="SSF47226">
    <property type="entry name" value="Histidine-containing phosphotransfer domain, HPT domain"/>
    <property type="match status" value="1"/>
</dbReference>